<evidence type="ECO:0000313" key="2">
    <source>
        <dbReference type="Proteomes" id="UP001233999"/>
    </source>
</evidence>
<dbReference type="EMBL" id="JASPKZ010003864">
    <property type="protein sequence ID" value="KAJ9591562.1"/>
    <property type="molecule type" value="Genomic_DNA"/>
</dbReference>
<evidence type="ECO:0000313" key="1">
    <source>
        <dbReference type="EMBL" id="KAJ9591562.1"/>
    </source>
</evidence>
<feature type="non-terminal residue" evidence="1">
    <location>
        <position position="1"/>
    </location>
</feature>
<sequence>IIAIDILLWIQLHLQVYDVIEINIQFKWQEYSDLKMVPILHDVRLRNHRATNCRQTVDNILKAYCEMGVCNTCYYCWTVVRDTLE</sequence>
<proteinExistence type="predicted"/>
<organism evidence="1 2">
    <name type="scientific">Diploptera punctata</name>
    <name type="common">Pacific beetle cockroach</name>
    <dbReference type="NCBI Taxonomy" id="6984"/>
    <lineage>
        <taxon>Eukaryota</taxon>
        <taxon>Metazoa</taxon>
        <taxon>Ecdysozoa</taxon>
        <taxon>Arthropoda</taxon>
        <taxon>Hexapoda</taxon>
        <taxon>Insecta</taxon>
        <taxon>Pterygota</taxon>
        <taxon>Neoptera</taxon>
        <taxon>Polyneoptera</taxon>
        <taxon>Dictyoptera</taxon>
        <taxon>Blattodea</taxon>
        <taxon>Blaberoidea</taxon>
        <taxon>Blaberidae</taxon>
        <taxon>Diplopterinae</taxon>
        <taxon>Diploptera</taxon>
    </lineage>
</organism>
<name>A0AAD8A347_DIPPU</name>
<feature type="non-terminal residue" evidence="1">
    <location>
        <position position="85"/>
    </location>
</feature>
<keyword evidence="2" id="KW-1185">Reference proteome</keyword>
<gene>
    <name evidence="1" type="ORF">L9F63_001916</name>
</gene>
<reference evidence="1" key="1">
    <citation type="journal article" date="2023" name="IScience">
        <title>Live-bearing cockroach genome reveals convergent evolutionary mechanisms linked to viviparity in insects and beyond.</title>
        <authorList>
            <person name="Fouks B."/>
            <person name="Harrison M.C."/>
            <person name="Mikhailova A.A."/>
            <person name="Marchal E."/>
            <person name="English S."/>
            <person name="Carruthers M."/>
            <person name="Jennings E.C."/>
            <person name="Chiamaka E.L."/>
            <person name="Frigard R.A."/>
            <person name="Pippel M."/>
            <person name="Attardo G.M."/>
            <person name="Benoit J.B."/>
            <person name="Bornberg-Bauer E."/>
            <person name="Tobe S.S."/>
        </authorList>
    </citation>
    <scope>NUCLEOTIDE SEQUENCE</scope>
    <source>
        <strain evidence="1">Stay&amp;Tobe</strain>
    </source>
</reference>
<dbReference type="Proteomes" id="UP001233999">
    <property type="component" value="Unassembled WGS sequence"/>
</dbReference>
<reference evidence="1" key="2">
    <citation type="submission" date="2023-05" db="EMBL/GenBank/DDBJ databases">
        <authorList>
            <person name="Fouks B."/>
        </authorList>
    </citation>
    <scope>NUCLEOTIDE SEQUENCE</scope>
    <source>
        <strain evidence="1">Stay&amp;Tobe</strain>
        <tissue evidence="1">Testes</tissue>
    </source>
</reference>
<protein>
    <submittedName>
        <fullName evidence="1">Uncharacterized protein</fullName>
    </submittedName>
</protein>
<accession>A0AAD8A347</accession>
<dbReference type="AlphaFoldDB" id="A0AAD8A347"/>
<comment type="caution">
    <text evidence="1">The sequence shown here is derived from an EMBL/GenBank/DDBJ whole genome shotgun (WGS) entry which is preliminary data.</text>
</comment>